<protein>
    <submittedName>
        <fullName evidence="1">Uncharacterized protein</fullName>
    </submittedName>
</protein>
<organism evidence="1 2">
    <name type="scientific">Agrobacterium vitis</name>
    <name type="common">Rhizobium vitis</name>
    <dbReference type="NCBI Taxonomy" id="373"/>
    <lineage>
        <taxon>Bacteria</taxon>
        <taxon>Pseudomonadati</taxon>
        <taxon>Pseudomonadota</taxon>
        <taxon>Alphaproteobacteria</taxon>
        <taxon>Hyphomicrobiales</taxon>
        <taxon>Rhizobiaceae</taxon>
        <taxon>Rhizobium/Agrobacterium group</taxon>
        <taxon>Agrobacterium</taxon>
    </lineage>
</organism>
<reference evidence="1 2" key="1">
    <citation type="submission" date="2019-12" db="EMBL/GenBank/DDBJ databases">
        <title>Whole-genome sequencing of Allorhizobium vitis.</title>
        <authorList>
            <person name="Gan H.M."/>
            <person name="Szegedi E."/>
            <person name="Burr T."/>
            <person name="Savka M.A."/>
        </authorList>
    </citation>
    <scope>NUCLEOTIDE SEQUENCE [LARGE SCALE GENOMIC DNA]</scope>
    <source>
        <strain evidence="1 2">CG989</strain>
    </source>
</reference>
<proteinExistence type="predicted"/>
<sequence length="66" mass="7169">MMRVQFLEDFDFKPTRATTIAYRAGMEVTVLKRCGERAVAAGKAVELPKPPRTIAGGADGEQENDG</sequence>
<evidence type="ECO:0000313" key="1">
    <source>
        <dbReference type="EMBL" id="MUZ61068.1"/>
    </source>
</evidence>
<comment type="caution">
    <text evidence="1">The sequence shown here is derived from an EMBL/GenBank/DDBJ whole genome shotgun (WGS) entry which is preliminary data.</text>
</comment>
<dbReference type="AlphaFoldDB" id="A0AAE4WJC3"/>
<name>A0AAE4WJC3_AGRVI</name>
<gene>
    <name evidence="1" type="ORF">GOZ95_26995</name>
</gene>
<dbReference type="Proteomes" id="UP000436692">
    <property type="component" value="Unassembled WGS sequence"/>
</dbReference>
<evidence type="ECO:0000313" key="2">
    <source>
        <dbReference type="Proteomes" id="UP000436692"/>
    </source>
</evidence>
<accession>A0AAE4WJC3</accession>
<dbReference type="EMBL" id="WPHM01000032">
    <property type="protein sequence ID" value="MUZ61068.1"/>
    <property type="molecule type" value="Genomic_DNA"/>
</dbReference>